<dbReference type="Proteomes" id="UP001174909">
    <property type="component" value="Unassembled WGS sequence"/>
</dbReference>
<protein>
    <recommendedName>
        <fullName evidence="2">PRELI/MSF1 domain-containing protein</fullName>
    </recommendedName>
</protein>
<organism evidence="3 4">
    <name type="scientific">Geodia barretti</name>
    <name type="common">Barrett's horny sponge</name>
    <dbReference type="NCBI Taxonomy" id="519541"/>
    <lineage>
        <taxon>Eukaryota</taxon>
        <taxon>Metazoa</taxon>
        <taxon>Porifera</taxon>
        <taxon>Demospongiae</taxon>
        <taxon>Heteroscleromorpha</taxon>
        <taxon>Tetractinellida</taxon>
        <taxon>Astrophorina</taxon>
        <taxon>Geodiidae</taxon>
        <taxon>Geodia</taxon>
    </lineage>
</organism>
<dbReference type="PROSITE" id="PS50904">
    <property type="entry name" value="PRELI_MSF1"/>
    <property type="match status" value="1"/>
</dbReference>
<evidence type="ECO:0000313" key="4">
    <source>
        <dbReference type="Proteomes" id="UP001174909"/>
    </source>
</evidence>
<evidence type="ECO:0000256" key="1">
    <source>
        <dbReference type="SAM" id="MobiDB-lite"/>
    </source>
</evidence>
<name>A0AA35TTM1_GEOBA</name>
<dbReference type="InterPro" id="IPR006797">
    <property type="entry name" value="PRELI/MSF1_dom"/>
</dbReference>
<dbReference type="AlphaFoldDB" id="A0AA35TTM1"/>
<evidence type="ECO:0000259" key="2">
    <source>
        <dbReference type="PROSITE" id="PS50904"/>
    </source>
</evidence>
<keyword evidence="4" id="KW-1185">Reference proteome</keyword>
<accession>A0AA35TTM1</accession>
<gene>
    <name evidence="3" type="ORF">GBAR_LOCUS28927</name>
</gene>
<dbReference type="EMBL" id="CASHTH010004047">
    <property type="protein sequence ID" value="CAI8052867.1"/>
    <property type="molecule type" value="Genomic_DNA"/>
</dbReference>
<reference evidence="3" key="1">
    <citation type="submission" date="2023-03" db="EMBL/GenBank/DDBJ databases">
        <authorList>
            <person name="Steffen K."/>
            <person name="Cardenas P."/>
        </authorList>
    </citation>
    <scope>NUCLEOTIDE SEQUENCE</scope>
</reference>
<proteinExistence type="predicted"/>
<sequence length="92" mass="10224">MRTNVAGVKGQSHYNMSSPDSGAGGRTSREEGKVSRHLGLFHSHVYTYRTPWEKVAQALWQRYPNLYSNHVLSEDTLSVDRAGVGGCCHDDC</sequence>
<feature type="region of interest" description="Disordered" evidence="1">
    <location>
        <begin position="1"/>
        <end position="34"/>
    </location>
</feature>
<comment type="caution">
    <text evidence="3">The sequence shown here is derived from an EMBL/GenBank/DDBJ whole genome shotgun (WGS) entry which is preliminary data.</text>
</comment>
<evidence type="ECO:0000313" key="3">
    <source>
        <dbReference type="EMBL" id="CAI8052867.1"/>
    </source>
</evidence>
<feature type="domain" description="PRELI/MSF1" evidence="2">
    <location>
        <begin position="38"/>
        <end position="92"/>
    </location>
</feature>